<feature type="compositionally biased region" description="Low complexity" evidence="1">
    <location>
        <begin position="124"/>
        <end position="133"/>
    </location>
</feature>
<feature type="compositionally biased region" description="Basic and acidic residues" evidence="1">
    <location>
        <begin position="1613"/>
        <end position="1632"/>
    </location>
</feature>
<feature type="compositionally biased region" description="Basic and acidic residues" evidence="1">
    <location>
        <begin position="360"/>
        <end position="380"/>
    </location>
</feature>
<dbReference type="STRING" id="3760.A0A251NB04"/>
<feature type="compositionally biased region" description="Basic and acidic residues" evidence="1">
    <location>
        <begin position="299"/>
        <end position="326"/>
    </location>
</feature>
<feature type="compositionally biased region" description="Gly residues" evidence="1">
    <location>
        <begin position="85"/>
        <end position="98"/>
    </location>
</feature>
<reference evidence="2 3" key="1">
    <citation type="journal article" date="2013" name="Nat. Genet.">
        <title>The high-quality draft genome of peach (Prunus persica) identifies unique patterns of genetic diversity, domestication and genome evolution.</title>
        <authorList>
            <consortium name="International Peach Genome Initiative"/>
            <person name="Verde I."/>
            <person name="Abbott A.G."/>
            <person name="Scalabrin S."/>
            <person name="Jung S."/>
            <person name="Shu S."/>
            <person name="Marroni F."/>
            <person name="Zhebentyayeva T."/>
            <person name="Dettori M.T."/>
            <person name="Grimwood J."/>
            <person name="Cattonaro F."/>
            <person name="Zuccolo A."/>
            <person name="Rossini L."/>
            <person name="Jenkins J."/>
            <person name="Vendramin E."/>
            <person name="Meisel L.A."/>
            <person name="Decroocq V."/>
            <person name="Sosinski B."/>
            <person name="Prochnik S."/>
            <person name="Mitros T."/>
            <person name="Policriti A."/>
            <person name="Cipriani G."/>
            <person name="Dondini L."/>
            <person name="Ficklin S."/>
            <person name="Goodstein D.M."/>
            <person name="Xuan P."/>
            <person name="Del Fabbro C."/>
            <person name="Aramini V."/>
            <person name="Copetti D."/>
            <person name="Gonzalez S."/>
            <person name="Horner D.S."/>
            <person name="Falchi R."/>
            <person name="Lucas S."/>
            <person name="Mica E."/>
            <person name="Maldonado J."/>
            <person name="Lazzari B."/>
            <person name="Bielenberg D."/>
            <person name="Pirona R."/>
            <person name="Miculan M."/>
            <person name="Barakat A."/>
            <person name="Testolin R."/>
            <person name="Stella A."/>
            <person name="Tartarini S."/>
            <person name="Tonutti P."/>
            <person name="Arus P."/>
            <person name="Orellana A."/>
            <person name="Wells C."/>
            <person name="Main D."/>
            <person name="Vizzotto G."/>
            <person name="Silva H."/>
            <person name="Salamini F."/>
            <person name="Schmutz J."/>
            <person name="Morgante M."/>
            <person name="Rokhsar D.S."/>
        </authorList>
    </citation>
    <scope>NUCLEOTIDE SEQUENCE [LARGE SCALE GENOMIC DNA]</scope>
    <source>
        <strain evidence="3">cv. Nemared</strain>
    </source>
</reference>
<feature type="region of interest" description="Disordered" evidence="1">
    <location>
        <begin position="1673"/>
        <end position="1742"/>
    </location>
</feature>
<feature type="compositionally biased region" description="Low complexity" evidence="1">
    <location>
        <begin position="998"/>
        <end position="1007"/>
    </location>
</feature>
<dbReference type="OrthoDB" id="1931055at2759"/>
<feature type="compositionally biased region" description="Polar residues" evidence="1">
    <location>
        <begin position="1236"/>
        <end position="1251"/>
    </location>
</feature>
<feature type="compositionally biased region" description="Polar residues" evidence="1">
    <location>
        <begin position="2371"/>
        <end position="2381"/>
    </location>
</feature>
<feature type="region of interest" description="Disordered" evidence="1">
    <location>
        <begin position="2402"/>
        <end position="2530"/>
    </location>
</feature>
<dbReference type="Gramene" id="ONH96519">
    <property type="protein sequence ID" value="ONH96519"/>
    <property type="gene ID" value="PRUPE_7G134200"/>
</dbReference>
<evidence type="ECO:0000313" key="2">
    <source>
        <dbReference type="EMBL" id="ONH96520.1"/>
    </source>
</evidence>
<feature type="region of interest" description="Disordered" evidence="1">
    <location>
        <begin position="777"/>
        <end position="801"/>
    </location>
</feature>
<feature type="compositionally biased region" description="Basic and acidic residues" evidence="1">
    <location>
        <begin position="466"/>
        <end position="478"/>
    </location>
</feature>
<feature type="compositionally biased region" description="Polar residues" evidence="1">
    <location>
        <begin position="1041"/>
        <end position="1067"/>
    </location>
</feature>
<feature type="compositionally biased region" description="Basic and acidic residues" evidence="1">
    <location>
        <begin position="785"/>
        <end position="795"/>
    </location>
</feature>
<feature type="compositionally biased region" description="Basic residues" evidence="1">
    <location>
        <begin position="1706"/>
        <end position="1718"/>
    </location>
</feature>
<dbReference type="InterPro" id="IPR051195">
    <property type="entry name" value="Fungal_stress_NST1"/>
</dbReference>
<feature type="compositionally biased region" description="Low complexity" evidence="1">
    <location>
        <begin position="2163"/>
        <end position="2180"/>
    </location>
</feature>
<feature type="compositionally biased region" description="Basic and acidic residues" evidence="1">
    <location>
        <begin position="695"/>
        <end position="710"/>
    </location>
</feature>
<protein>
    <recommendedName>
        <fullName evidence="4">BAT2 N-terminal domain-containing protein</fullName>
    </recommendedName>
</protein>
<evidence type="ECO:0008006" key="4">
    <source>
        <dbReference type="Google" id="ProtNLM"/>
    </source>
</evidence>
<keyword evidence="3" id="KW-1185">Reference proteome</keyword>
<feature type="compositionally biased region" description="Basic and acidic residues" evidence="1">
    <location>
        <begin position="1544"/>
        <end position="1558"/>
    </location>
</feature>
<feature type="compositionally biased region" description="Basic and acidic residues" evidence="1">
    <location>
        <begin position="340"/>
        <end position="351"/>
    </location>
</feature>
<reference evidence="2" key="2">
    <citation type="submission" date="2016-12" db="EMBL/GenBank/DDBJ databases">
        <title>WGS assembly of Prunus persica.</title>
        <authorList>
            <person name="Verde I."/>
            <person name="Jenkins J."/>
            <person name="Dondini L."/>
            <person name="Micali S."/>
            <person name="Pagliarani G."/>
            <person name="Vendramin E."/>
            <person name="Paris R."/>
            <person name="Aramini V."/>
            <person name="Gazza L."/>
            <person name="Rossini L."/>
            <person name="Bassi D."/>
            <person name="Troggio M."/>
            <person name="Shu S."/>
            <person name="Grimwood J.H."/>
            <person name="Tartarini S."/>
            <person name="Dettori M.T."/>
            <person name="Schmutz J."/>
        </authorList>
    </citation>
    <scope>NUCLEOTIDE SEQUENCE</scope>
</reference>
<dbReference type="Gramene" id="ONH96520">
    <property type="protein sequence ID" value="ONH96520"/>
    <property type="gene ID" value="PRUPE_7G134200"/>
</dbReference>
<organism evidence="2 3">
    <name type="scientific">Prunus persica</name>
    <name type="common">Peach</name>
    <name type="synonym">Amygdalus persica</name>
    <dbReference type="NCBI Taxonomy" id="3760"/>
    <lineage>
        <taxon>Eukaryota</taxon>
        <taxon>Viridiplantae</taxon>
        <taxon>Streptophyta</taxon>
        <taxon>Embryophyta</taxon>
        <taxon>Tracheophyta</taxon>
        <taxon>Spermatophyta</taxon>
        <taxon>Magnoliopsida</taxon>
        <taxon>eudicotyledons</taxon>
        <taxon>Gunneridae</taxon>
        <taxon>Pentapetalae</taxon>
        <taxon>rosids</taxon>
        <taxon>fabids</taxon>
        <taxon>Rosales</taxon>
        <taxon>Rosaceae</taxon>
        <taxon>Amygdaloideae</taxon>
        <taxon>Amygdaleae</taxon>
        <taxon>Prunus</taxon>
    </lineage>
</organism>
<feature type="compositionally biased region" description="Polar residues" evidence="1">
    <location>
        <begin position="2520"/>
        <end position="2530"/>
    </location>
</feature>
<dbReference type="EMBL" id="CM007657">
    <property type="protein sequence ID" value="ONH96519.1"/>
    <property type="molecule type" value="Genomic_DNA"/>
</dbReference>
<feature type="compositionally biased region" description="Acidic residues" evidence="1">
    <location>
        <begin position="1084"/>
        <end position="1104"/>
    </location>
</feature>
<feature type="region of interest" description="Disordered" evidence="1">
    <location>
        <begin position="2353"/>
        <end position="2381"/>
    </location>
</feature>
<feature type="region of interest" description="Disordered" evidence="1">
    <location>
        <begin position="1229"/>
        <end position="1251"/>
    </location>
</feature>
<feature type="region of interest" description="Disordered" evidence="1">
    <location>
        <begin position="688"/>
        <end position="719"/>
    </location>
</feature>
<feature type="compositionally biased region" description="Polar residues" evidence="1">
    <location>
        <begin position="1719"/>
        <end position="1742"/>
    </location>
</feature>
<feature type="region of interest" description="Disordered" evidence="1">
    <location>
        <begin position="2155"/>
        <end position="2183"/>
    </location>
</feature>
<gene>
    <name evidence="2" type="ORF">PRUPE_7G134200</name>
</gene>
<feature type="region of interest" description="Disordered" evidence="1">
    <location>
        <begin position="1584"/>
        <end position="1651"/>
    </location>
</feature>
<feature type="compositionally biased region" description="Basic and acidic residues" evidence="1">
    <location>
        <begin position="1683"/>
        <end position="1705"/>
    </location>
</feature>
<feature type="compositionally biased region" description="Basic and acidic residues" evidence="1">
    <location>
        <begin position="216"/>
        <end position="229"/>
    </location>
</feature>
<feature type="compositionally biased region" description="Low complexity" evidence="1">
    <location>
        <begin position="99"/>
        <end position="108"/>
    </location>
</feature>
<feature type="compositionally biased region" description="Polar residues" evidence="1">
    <location>
        <begin position="1475"/>
        <end position="1487"/>
    </location>
</feature>
<evidence type="ECO:0000256" key="1">
    <source>
        <dbReference type="SAM" id="MobiDB-lite"/>
    </source>
</evidence>
<feature type="compositionally biased region" description="Low complexity" evidence="1">
    <location>
        <begin position="2405"/>
        <end position="2429"/>
    </location>
</feature>
<feature type="region of interest" description="Disordered" evidence="1">
    <location>
        <begin position="1"/>
        <end position="421"/>
    </location>
</feature>
<accession>A0A251NB04</accession>
<proteinExistence type="predicted"/>
<name>A0A251NB04_PRUPE</name>
<feature type="region of interest" description="Disordered" evidence="1">
    <location>
        <begin position="971"/>
        <end position="1104"/>
    </location>
</feature>
<dbReference type="Proteomes" id="UP000006882">
    <property type="component" value="Chromosome G7"/>
</dbReference>
<sequence length="2530" mass="273907">MANPGVGTKFVSVNLNKSYGQPSHHPPHPSSYGSNRGRPGSHGSGGMVVLSRPRSANKAGSKLSVPPPLNLPSLRKEHERFDSLGSGGGAAGGGGSGSGSRPSSSGVGWTKPTAVALQEKEGAGDNVGADGVDQTLHGVDGVSRGIGSGTSLYMPPSARSGSVGPLPTASALSHQPTEKALLLRGEDFPSLQAALPSSSGPSQKQKDGLNQKQRQVVHDELLNEQRDSSHSSLLVDMRPQVQPSRRGIGNGLKESGSESKGLGGNRASEQVRKQDEYFPGPLPLVRLNPRSDWADDERDTSHGFTDRGRDHGFSKTEPYWDRDFDMPRVSVLPHKPVHNPSDRRGLHDNEAGKNSSSEVPKVDPYSRDARTPSREGREGNSWRNTNLPKDGISGQVGNERNGFGARPSSVNRETSKENKYSLTTVQENAQDDFVRRDVGYRHGGRQPWNNYTDSYASRGAEWNKRDRYGSEQHNRYRGDALQNSSVSKPPYSLGGKGLPVNDPLLNFGREKRSFSNSEKPYVEDPFMKDFGGTGFDSRDPFSGGLLGVVKKKKDVIKQTDFHDPVRESFEAELERVQKMQEQERQRIVEEQERALELARREEEERMRLAREQVERQRRLEEEAREAAWRAEQEQLEAMRRAEEQRVAREEERRRLFMEEERRKHAAKQKLLELEERIAKRKAETGKAGGNFLADADEKMSRMEKEKDVSRAADMGDWEDGERMVERITASASSDSSLNRSFEMGSRSHYSRDTSAFVDRGKPVNSWRRDVYENGNSSTLLIQDQDNGRHSPRRDLSVGGRGHLRKEFYGGGGFMSSRTYHKGGITEPHMDDITHLRGQRWNLSGDGDHYSRNMEIESEFQDNLVEKFNDVGWGQGRVHGNPYSPYPDQLYPNSDADGSYSFGRSRYSMRQPRVLPPPSLASIHKTSYRGEIDHPGPSAFPENEMEYNHAARSEPTLQSGYDTNCVENIRQPEIIDVKEENTGNEKKKLDGNTTPRCDSQSSLSVSSPPSSPTHLSHDDLDESRDSSVLSAPGDSKDVPLSGQENESLALPTNSGKENVVNASSSVSTGDDEEWAVENNEHLQEQEEYDEDEDGYEEEDEVHEGDDENIDLTHEFEGMHLEEKGSPDMMDNLVLGFNEGVEVGMPNDEFERSSRNEEGAFMVPQVLSGTVEEHGSFDGIRTDEQTLQHMDGSSLVNVGSSSRIFQETEKAMQNLVIQPNNASHMSATTDRVDHVDAASSSRPSSQHPVASSVSLNSHLLSGQAVMPTVSAVPNQTEGSVKLQFGLFSGPSLIPSPVPAIQIGSIQMPLPLHPQVGPSLAHLHPSQPPLFQFGQLRYTSPISQGLLPMAPQSMSFVQPNLPSSFSLNQTPGGHLPIQTGQGTSQNRKNDVMLLSVDNQPGLTSRQLDVSQENVPEKINSMPAGEKAETSVMVQRGPAVSRIGDSNSRSETVFQADQRHHNSVGKNFSAFFGTRESEGQAQTGAAPSQSVFKEKDFSGPKAHGPASGGRGKKFVFTVKNSGARSFPDTEPNHVECSGFQRRHRRNMQRTEFRVRASADKRQSTGSVSSNHVGLEEKFVSGKGFGLSVRGGPRRVVMSNKPSKQMLDSEGLSPGRNNSHEIESGNRAEKGAGKDATTKSQNIPKSGEGNLKRNIHSEEDVYAPLQSGIVRVFEQPGIEAPSDEDDFIEVRSKRQMLNDRREQREREIKAKSRASKVPRKPRSTSKGSTASANSGKSSAATNGEAGNSIHSDFVASEGRGLANIEVSAGFNTNVVSQPLAPIGTPAVKSDVQADIRSQTIRSLNTSSLPVVSGSVKNIGRGSIIENNNKVLDNVQASLSSWGNQQVMALTQTQLEEAMKPGQFGSHGSVGEINSSVCESSMPSSSIMTKEKPFSSAANPINSLLAGEKIQFGAVTSPTILPPSSRAVSHGIGPPGPSRSDMQLSHNLSASENLLFEKEKHTTESCVHLEDCEAEAEAAASAVAVAAISSDEIVGNGLGACSVSVPDTKSFGGADIDGVAEDKAGDQQLASQSRAKQSLSVSFPADLSVETHSLRPPLPGQNNFLITNFIVAALPKSVEGADIDGRTAGDQQLASQSRAEESLSVSLPADLSVETPPISLWPPLPSPQNSSSQMLPHFPGGPPSHFPFYEMNPMLGGPVFAFGPHDESASTTQPQSQKSSAPASAPLGTWQQCHSGVDSFYGPPAGFTGPFISPAGGIPGVQGPPHMVVYNHFAPVGQFGQVGLSFMGTAYIPSGKQPDWKHNPASSAMAVGEGEMNNINMVSAQRNPTNMPAPIQHLAPGSPLLPMASPLAMFDVSPFQSSPDMSVQARWPHVPASPLQSVPISMPLQQQADGILPSKFSHGPADQSLPANRFPESRTSTAFDNSRNFPVATDATVTRFPDELGLVDRASSSSTGNSTQSAVTKSSSVSTTVDTAKTDVDQKLSTSVSGHSASSNAKSQSSMHKNNTSNQQYGHSSYYQRGGGSQKNSSGGDWSHRRTGLHGRNQSVGAEKGFPPSKMKQVYVAKQTSSGSSTAL</sequence>
<feature type="compositionally biased region" description="Low complexity" evidence="1">
    <location>
        <begin position="2437"/>
        <end position="2456"/>
    </location>
</feature>
<feature type="region of interest" description="Disordered" evidence="1">
    <location>
        <begin position="466"/>
        <end position="498"/>
    </location>
</feature>
<dbReference type="PANTHER" id="PTHR31780">
    <property type="entry name" value="STRESS RESPONSE PROTEIN NST1-RELATED"/>
    <property type="match status" value="1"/>
</dbReference>
<feature type="compositionally biased region" description="Basic and acidic residues" evidence="1">
    <location>
        <begin position="972"/>
        <end position="989"/>
    </location>
</feature>
<feature type="compositionally biased region" description="Low complexity" evidence="1">
    <location>
        <begin position="251"/>
        <end position="260"/>
    </location>
</feature>
<feature type="compositionally biased region" description="Polar residues" evidence="1">
    <location>
        <begin position="11"/>
        <end position="21"/>
    </location>
</feature>
<dbReference type="PANTHER" id="PTHR31780:SF10">
    <property type="entry name" value="LD36051P"/>
    <property type="match status" value="1"/>
</dbReference>
<feature type="compositionally biased region" description="Polar residues" evidence="1">
    <location>
        <begin position="2457"/>
        <end position="2473"/>
    </location>
</feature>
<feature type="region of interest" description="Disordered" evidence="1">
    <location>
        <begin position="1471"/>
        <end position="1566"/>
    </location>
</feature>
<evidence type="ECO:0000313" key="3">
    <source>
        <dbReference type="Proteomes" id="UP000006882"/>
    </source>
</evidence>
<dbReference type="EMBL" id="CM007657">
    <property type="protein sequence ID" value="ONH96520.1"/>
    <property type="molecule type" value="Genomic_DNA"/>
</dbReference>